<dbReference type="AlphaFoldDB" id="A0A6P8S4K5"/>
<keyword evidence="2 11" id="KW-1003">Cell membrane</keyword>
<dbReference type="GO" id="GO:0005886">
    <property type="term" value="C:plasma membrane"/>
    <property type="evidence" value="ECO:0007669"/>
    <property type="project" value="UniProtKB-SubCell"/>
</dbReference>
<dbReference type="SUPFAM" id="SSF81321">
    <property type="entry name" value="Family A G protein-coupled receptor-like"/>
    <property type="match status" value="1"/>
</dbReference>
<sequence length="354" mass="40225">MDNPSNSSCFQDLNGSCPSPSNAHLLSMSMPYFAIEGVTAFIAIIGNLFICTVILRDKKLRIINNYFLVSLAMADILVGAVGVPCAVLTNIGIPKSNRYLCVLMLCSLIVCTLASVFGLLAIAVERYISIVKPFHYDSLMTPKNSLLIILACWTLAILSGLVPLMGWHKPFPLSGECLFEDLIANTYMVYFIFLGCMLVPLSIMFFLYGRIFMEVKHQIRRIAKWEVDISREKKRQMIIRKEVQTATSLFIVLFCFAFCWLPINILNLIFFFWPSYQIPSQVTLTAVIFSHANSAFNPVLYVFRMRFFWEAFQSVFSCLYFPTTISRFSNSNLTPSQEISDQRLEIRTMSLPGK</sequence>
<evidence type="ECO:0000313" key="14">
    <source>
        <dbReference type="RefSeq" id="XP_033812707.1"/>
    </source>
</evidence>
<accession>A0A6P8S4K5</accession>
<evidence type="ECO:0000256" key="5">
    <source>
        <dbReference type="ARBA" id="ARBA00023040"/>
    </source>
</evidence>
<dbReference type="InterPro" id="IPR001634">
    <property type="entry name" value="Adenosn_rcpt"/>
</dbReference>
<dbReference type="InterPro" id="IPR000276">
    <property type="entry name" value="GPCR_Rhodpsn"/>
</dbReference>
<evidence type="ECO:0000256" key="10">
    <source>
        <dbReference type="ARBA" id="ARBA00023224"/>
    </source>
</evidence>
<keyword evidence="4 11" id="KW-1133">Transmembrane helix</keyword>
<protein>
    <submittedName>
        <fullName evidence="14">Adenosine receptor A1-like</fullName>
    </submittedName>
</protein>
<feature type="domain" description="G-protein coupled receptors family 1 profile" evidence="12">
    <location>
        <begin position="46"/>
        <end position="301"/>
    </location>
</feature>
<evidence type="ECO:0000256" key="11">
    <source>
        <dbReference type="RuleBase" id="RU201114"/>
    </source>
</evidence>
<feature type="transmembrane region" description="Helical" evidence="11">
    <location>
        <begin position="32"/>
        <end position="55"/>
    </location>
</feature>
<dbReference type="Gene3D" id="1.20.1070.10">
    <property type="entry name" value="Rhodopsin 7-helix transmembrane proteins"/>
    <property type="match status" value="1"/>
</dbReference>
<dbReference type="PANTHER" id="PTHR24246">
    <property type="entry name" value="OLFACTORY RECEPTOR AND ADENOSINE RECEPTOR"/>
    <property type="match status" value="1"/>
</dbReference>
<keyword evidence="5 11" id="KW-0297">G-protein coupled receptor</keyword>
<feature type="transmembrane region" description="Helical" evidence="11">
    <location>
        <begin position="67"/>
        <end position="93"/>
    </location>
</feature>
<feature type="transmembrane region" description="Helical" evidence="11">
    <location>
        <begin position="283"/>
        <end position="303"/>
    </location>
</feature>
<evidence type="ECO:0000256" key="9">
    <source>
        <dbReference type="ARBA" id="ARBA00023180"/>
    </source>
</evidence>
<dbReference type="Proteomes" id="UP000515159">
    <property type="component" value="Chromosome 8"/>
</dbReference>
<keyword evidence="13" id="KW-1185">Reference proteome</keyword>
<evidence type="ECO:0000256" key="1">
    <source>
        <dbReference type="ARBA" id="ARBA00004651"/>
    </source>
</evidence>
<evidence type="ECO:0000256" key="3">
    <source>
        <dbReference type="ARBA" id="ARBA00022692"/>
    </source>
</evidence>
<gene>
    <name evidence="14" type="primary">LOC117365891</name>
</gene>
<evidence type="ECO:0000259" key="12">
    <source>
        <dbReference type="PROSITE" id="PS50262"/>
    </source>
</evidence>
<feature type="transmembrane region" description="Helical" evidence="11">
    <location>
        <begin position="187"/>
        <end position="211"/>
    </location>
</feature>
<evidence type="ECO:0000256" key="8">
    <source>
        <dbReference type="ARBA" id="ARBA00023170"/>
    </source>
</evidence>
<evidence type="ECO:0000256" key="4">
    <source>
        <dbReference type="ARBA" id="ARBA00022989"/>
    </source>
</evidence>
<reference evidence="14" key="1">
    <citation type="submission" date="2025-08" db="UniProtKB">
        <authorList>
            <consortium name="RefSeq"/>
        </authorList>
    </citation>
    <scope>IDENTIFICATION</scope>
</reference>
<keyword evidence="7 11" id="KW-1015">Disulfide bond</keyword>
<evidence type="ECO:0000313" key="13">
    <source>
        <dbReference type="Proteomes" id="UP000515159"/>
    </source>
</evidence>
<dbReference type="GeneID" id="117365891"/>
<dbReference type="KEGG" id="gsh:117365891"/>
<keyword evidence="6 11" id="KW-0472">Membrane</keyword>
<dbReference type="RefSeq" id="XP_033812707.1">
    <property type="nucleotide sequence ID" value="XM_033956816.1"/>
</dbReference>
<dbReference type="GO" id="GO:0001609">
    <property type="term" value="F:G protein-coupled adenosine receptor activity"/>
    <property type="evidence" value="ECO:0007669"/>
    <property type="project" value="UniProtKB-UniRule"/>
</dbReference>
<dbReference type="OrthoDB" id="9445642at2759"/>
<keyword evidence="9 11" id="KW-0325">Glycoprotein</keyword>
<dbReference type="PANTHER" id="PTHR24246:SF21">
    <property type="entry name" value="G-PROTEIN COUPLED RECEPTORS FAMILY 1 PROFILE DOMAIN-CONTAINING PROTEIN"/>
    <property type="match status" value="1"/>
</dbReference>
<comment type="similarity">
    <text evidence="11">Belongs to the G-protein coupled receptor 1 family.</text>
</comment>
<name>A0A6P8S4K5_GEOSA</name>
<dbReference type="InterPro" id="IPR017452">
    <property type="entry name" value="GPCR_Rhodpsn_7TM"/>
</dbReference>
<comment type="subcellular location">
    <subcellularLocation>
        <location evidence="1 11">Cell membrane</location>
        <topology evidence="1 11">Multi-pass membrane protein</topology>
    </subcellularLocation>
</comment>
<dbReference type="PRINTS" id="PR00424">
    <property type="entry name" value="ADENOSINER"/>
</dbReference>
<dbReference type="SMART" id="SM01381">
    <property type="entry name" value="7TM_GPCR_Srsx"/>
    <property type="match status" value="1"/>
</dbReference>
<evidence type="ECO:0000256" key="6">
    <source>
        <dbReference type="ARBA" id="ARBA00023136"/>
    </source>
</evidence>
<keyword evidence="3 11" id="KW-0812">Transmembrane</keyword>
<dbReference type="PRINTS" id="PR00237">
    <property type="entry name" value="GPCRRHODOPSN"/>
</dbReference>
<dbReference type="InParanoid" id="A0A6P8S4K5"/>
<keyword evidence="8 11" id="KW-0675">Receptor</keyword>
<dbReference type="PROSITE" id="PS50262">
    <property type="entry name" value="G_PROTEIN_RECEP_F1_2"/>
    <property type="match status" value="1"/>
</dbReference>
<dbReference type="Pfam" id="PF00001">
    <property type="entry name" value="7tm_1"/>
    <property type="match status" value="1"/>
</dbReference>
<feature type="transmembrane region" description="Helical" evidence="11">
    <location>
        <begin position="243"/>
        <end position="263"/>
    </location>
</feature>
<feature type="transmembrane region" description="Helical" evidence="11">
    <location>
        <begin position="99"/>
        <end position="124"/>
    </location>
</feature>
<evidence type="ECO:0000256" key="2">
    <source>
        <dbReference type="ARBA" id="ARBA00022475"/>
    </source>
</evidence>
<keyword evidence="10 11" id="KW-0807">Transducer</keyword>
<organism evidence="13 14">
    <name type="scientific">Geotrypetes seraphini</name>
    <name type="common">Gaboon caecilian</name>
    <name type="synonym">Caecilia seraphini</name>
    <dbReference type="NCBI Taxonomy" id="260995"/>
    <lineage>
        <taxon>Eukaryota</taxon>
        <taxon>Metazoa</taxon>
        <taxon>Chordata</taxon>
        <taxon>Craniata</taxon>
        <taxon>Vertebrata</taxon>
        <taxon>Euteleostomi</taxon>
        <taxon>Amphibia</taxon>
        <taxon>Gymnophiona</taxon>
        <taxon>Geotrypetes</taxon>
    </lineage>
</organism>
<proteinExistence type="inferred from homology"/>
<evidence type="ECO:0000256" key="7">
    <source>
        <dbReference type="ARBA" id="ARBA00023157"/>
    </source>
</evidence>
<feature type="transmembrane region" description="Helical" evidence="11">
    <location>
        <begin position="145"/>
        <end position="167"/>
    </location>
</feature>
<dbReference type="PROSITE" id="PS00237">
    <property type="entry name" value="G_PROTEIN_RECEP_F1_1"/>
    <property type="match status" value="1"/>
</dbReference>